<comment type="function">
    <text evidence="11">Catalyzes the oxidation of 5,10-methylenetetrahydrofolate to 5,10-methenyltetrahydrofolate and then the hydrolysis of 5,10-methenyltetrahydrofolate to 10-formyltetrahydrofolate.</text>
</comment>
<evidence type="ECO:0000256" key="5">
    <source>
        <dbReference type="ARBA" id="ARBA00022801"/>
    </source>
</evidence>
<comment type="caution">
    <text evidence="11">Lacks conserved residue(s) required for the propagation of feature annotation.</text>
</comment>
<name>A0ABT6NER7_9FIRM</name>
<evidence type="ECO:0000313" key="15">
    <source>
        <dbReference type="Proteomes" id="UP001158045"/>
    </source>
</evidence>
<organism evidence="14 15">
    <name type="scientific">Fusibacter bizertensis</name>
    <dbReference type="NCBI Taxonomy" id="1488331"/>
    <lineage>
        <taxon>Bacteria</taxon>
        <taxon>Bacillati</taxon>
        <taxon>Bacillota</taxon>
        <taxon>Clostridia</taxon>
        <taxon>Eubacteriales</taxon>
        <taxon>Eubacteriales Family XII. Incertae Sedis</taxon>
        <taxon>Fusibacter</taxon>
    </lineage>
</organism>
<reference evidence="14 15" key="1">
    <citation type="submission" date="2023-04" db="EMBL/GenBank/DDBJ databases">
        <title>Fusibacter bizertensis strain WBS, isolated from littoral bottom sediments of the Arctic seas - biochemical and genomic analysis.</title>
        <authorList>
            <person name="Brioukhanov A.L."/>
        </authorList>
    </citation>
    <scope>NUCLEOTIDE SEQUENCE [LARGE SCALE GENOMIC DNA]</scope>
    <source>
        <strain evidence="14 15">WBS</strain>
    </source>
</reference>
<evidence type="ECO:0000256" key="3">
    <source>
        <dbReference type="ARBA" id="ARBA00022605"/>
    </source>
</evidence>
<keyword evidence="2 11" id="KW-0554">One-carbon metabolism</keyword>
<gene>
    <name evidence="11" type="primary">folD</name>
    <name evidence="14" type="ORF">QE109_12095</name>
</gene>
<evidence type="ECO:0000256" key="2">
    <source>
        <dbReference type="ARBA" id="ARBA00022563"/>
    </source>
</evidence>
<comment type="pathway">
    <text evidence="1 11">One-carbon metabolism; tetrahydrofolate interconversion.</text>
</comment>
<dbReference type="InterPro" id="IPR046346">
    <property type="entry name" value="Aminoacid_DH-like_N_sf"/>
</dbReference>
<dbReference type="Proteomes" id="UP001158045">
    <property type="component" value="Unassembled WGS sequence"/>
</dbReference>
<keyword evidence="6 11" id="KW-0521">NADP</keyword>
<feature type="domain" description="Tetrahydrofolate dehydrogenase/cyclohydrolase NAD(P)-binding" evidence="13">
    <location>
        <begin position="133"/>
        <end position="272"/>
    </location>
</feature>
<dbReference type="EC" id="1.5.1.5" evidence="11"/>
<dbReference type="InterPro" id="IPR020631">
    <property type="entry name" value="THF_DH/CycHdrlase_NAD-bd_dom"/>
</dbReference>
<comment type="catalytic activity">
    <reaction evidence="11">
        <text>(6R)-5,10-methylene-5,6,7,8-tetrahydrofolate + NADP(+) = (6R)-5,10-methenyltetrahydrofolate + NADPH</text>
        <dbReference type="Rhea" id="RHEA:22812"/>
        <dbReference type="ChEBI" id="CHEBI:15636"/>
        <dbReference type="ChEBI" id="CHEBI:57455"/>
        <dbReference type="ChEBI" id="CHEBI:57783"/>
        <dbReference type="ChEBI" id="CHEBI:58349"/>
        <dbReference type="EC" id="1.5.1.5"/>
    </reaction>
</comment>
<evidence type="ECO:0000256" key="11">
    <source>
        <dbReference type="HAMAP-Rule" id="MF_01576"/>
    </source>
</evidence>
<dbReference type="HAMAP" id="MF_01576">
    <property type="entry name" value="THF_DHG_CYH"/>
    <property type="match status" value="1"/>
</dbReference>
<dbReference type="CDD" id="cd01080">
    <property type="entry name" value="NAD_bind_m-THF_DH_Cyclohyd"/>
    <property type="match status" value="1"/>
</dbReference>
<proteinExistence type="inferred from homology"/>
<feature type="binding site" evidence="11">
    <location>
        <begin position="159"/>
        <end position="161"/>
    </location>
    <ligand>
        <name>NADP(+)</name>
        <dbReference type="ChEBI" id="CHEBI:58349"/>
    </ligand>
</feature>
<evidence type="ECO:0000259" key="13">
    <source>
        <dbReference type="Pfam" id="PF02882"/>
    </source>
</evidence>
<dbReference type="Pfam" id="PF02882">
    <property type="entry name" value="THF_DHG_CYH_C"/>
    <property type="match status" value="1"/>
</dbReference>
<dbReference type="Pfam" id="PF00763">
    <property type="entry name" value="THF_DHG_CYH"/>
    <property type="match status" value="1"/>
</dbReference>
<keyword evidence="10 11" id="KW-0511">Multifunctional enzyme</keyword>
<dbReference type="InterPro" id="IPR036291">
    <property type="entry name" value="NAD(P)-bd_dom_sf"/>
</dbReference>
<dbReference type="PRINTS" id="PR00085">
    <property type="entry name" value="THFDHDRGNASE"/>
</dbReference>
<keyword evidence="9 11" id="KW-0486">Methionine biosynthesis</keyword>
<dbReference type="PANTHER" id="PTHR48099">
    <property type="entry name" value="C-1-TETRAHYDROFOLATE SYNTHASE, CYTOPLASMIC-RELATED"/>
    <property type="match status" value="1"/>
</dbReference>
<keyword evidence="7 11" id="KW-0560">Oxidoreductase</keyword>
<keyword evidence="15" id="KW-1185">Reference proteome</keyword>
<keyword evidence="5 11" id="KW-0378">Hydrolase</keyword>
<evidence type="ECO:0000256" key="4">
    <source>
        <dbReference type="ARBA" id="ARBA00022755"/>
    </source>
</evidence>
<dbReference type="InterPro" id="IPR020630">
    <property type="entry name" value="THF_DH/CycHdrlase_cat_dom"/>
</dbReference>
<evidence type="ECO:0000313" key="14">
    <source>
        <dbReference type="EMBL" id="MDH8678897.1"/>
    </source>
</evidence>
<keyword evidence="8 11" id="KW-0368">Histidine biosynthesis</keyword>
<dbReference type="RefSeq" id="WP_281094790.1">
    <property type="nucleotide sequence ID" value="NZ_JARYZI010000008.1"/>
</dbReference>
<sequence length="276" mass="30430">MIIDGNAIAKKIKDKARNCCSDCYRKPNVVAFMLGENPSSESYLRMIERTCNSVGFGYTLVRLTTEISEAELLKLIVEKNEDENVDGILVQMPLPKHISEEKVIMTIAPEKDIDGFHPMNAGRLFKGEKATRPCTPLAVITMFKELEIDLEGKYIVVIGRSNIVGKPLAVMLMENNATVTICHSRTVDLEEHTQKADIIIVAVGIPQFLKKEMVSEKAIVIDVGMNEVDGKLVGDVDFEAMKDYVQMITPVPGGVGPVTNAVLLLNVIEHFKGVKG</sequence>
<evidence type="ECO:0000256" key="9">
    <source>
        <dbReference type="ARBA" id="ARBA00023167"/>
    </source>
</evidence>
<feature type="domain" description="Tetrahydrofolate dehydrogenase/cyclohydrolase catalytic" evidence="12">
    <location>
        <begin position="3"/>
        <end position="114"/>
    </location>
</feature>
<comment type="catalytic activity">
    <reaction evidence="11">
        <text>(6R)-5,10-methenyltetrahydrofolate + H2O = (6R)-10-formyltetrahydrofolate + H(+)</text>
        <dbReference type="Rhea" id="RHEA:23700"/>
        <dbReference type="ChEBI" id="CHEBI:15377"/>
        <dbReference type="ChEBI" id="CHEBI:15378"/>
        <dbReference type="ChEBI" id="CHEBI:57455"/>
        <dbReference type="ChEBI" id="CHEBI:195366"/>
        <dbReference type="EC" id="3.5.4.9"/>
    </reaction>
</comment>
<dbReference type="EC" id="3.5.4.9" evidence="11"/>
<accession>A0ABT6NER7</accession>
<evidence type="ECO:0000256" key="6">
    <source>
        <dbReference type="ARBA" id="ARBA00022857"/>
    </source>
</evidence>
<evidence type="ECO:0000256" key="7">
    <source>
        <dbReference type="ARBA" id="ARBA00023002"/>
    </source>
</evidence>
<comment type="similarity">
    <text evidence="11">Belongs to the tetrahydrofolate dehydrogenase/cyclohydrolase family.</text>
</comment>
<comment type="subunit">
    <text evidence="11">Homodimer.</text>
</comment>
<dbReference type="SUPFAM" id="SSF51735">
    <property type="entry name" value="NAD(P)-binding Rossmann-fold domains"/>
    <property type="match status" value="1"/>
</dbReference>
<dbReference type="EMBL" id="JARYZI010000008">
    <property type="protein sequence ID" value="MDH8678897.1"/>
    <property type="molecule type" value="Genomic_DNA"/>
</dbReference>
<keyword evidence="3 11" id="KW-0028">Amino-acid biosynthesis</keyword>
<evidence type="ECO:0000256" key="8">
    <source>
        <dbReference type="ARBA" id="ARBA00023102"/>
    </source>
</evidence>
<evidence type="ECO:0000256" key="10">
    <source>
        <dbReference type="ARBA" id="ARBA00023268"/>
    </source>
</evidence>
<dbReference type="PANTHER" id="PTHR48099:SF5">
    <property type="entry name" value="C-1-TETRAHYDROFOLATE SYNTHASE, CYTOPLASMIC"/>
    <property type="match status" value="1"/>
</dbReference>
<evidence type="ECO:0000256" key="1">
    <source>
        <dbReference type="ARBA" id="ARBA00004777"/>
    </source>
</evidence>
<evidence type="ECO:0000259" key="12">
    <source>
        <dbReference type="Pfam" id="PF00763"/>
    </source>
</evidence>
<dbReference type="InterPro" id="IPR000672">
    <property type="entry name" value="THF_DH/CycHdrlase"/>
</dbReference>
<dbReference type="Gene3D" id="3.40.50.720">
    <property type="entry name" value="NAD(P)-binding Rossmann-like Domain"/>
    <property type="match status" value="1"/>
</dbReference>
<dbReference type="Gene3D" id="3.40.50.10860">
    <property type="entry name" value="Leucine Dehydrogenase, chain A, domain 1"/>
    <property type="match status" value="1"/>
</dbReference>
<comment type="caution">
    <text evidence="14">The sequence shown here is derived from an EMBL/GenBank/DDBJ whole genome shotgun (WGS) entry which is preliminary data.</text>
</comment>
<keyword evidence="4 11" id="KW-0658">Purine biosynthesis</keyword>
<dbReference type="SUPFAM" id="SSF53223">
    <property type="entry name" value="Aminoacid dehydrogenase-like, N-terminal domain"/>
    <property type="match status" value="1"/>
</dbReference>
<protein>
    <recommendedName>
        <fullName evidence="11">Bifunctional protein FolD</fullName>
    </recommendedName>
    <domain>
        <recommendedName>
            <fullName evidence="11">Methylenetetrahydrofolate dehydrogenase</fullName>
            <ecNumber evidence="11">1.5.1.5</ecNumber>
        </recommendedName>
    </domain>
    <domain>
        <recommendedName>
            <fullName evidence="11">Methenyltetrahydrofolate cyclohydrolase</fullName>
            <ecNumber evidence="11">3.5.4.9</ecNumber>
        </recommendedName>
    </domain>
</protein>